<dbReference type="InterPro" id="IPR011990">
    <property type="entry name" value="TPR-like_helical_dom_sf"/>
</dbReference>
<proteinExistence type="predicted"/>
<name>A0ABM6A9B7_9BACL</name>
<dbReference type="Gene3D" id="1.25.40.10">
    <property type="entry name" value="Tetratricopeptide repeat domain"/>
    <property type="match status" value="1"/>
</dbReference>
<dbReference type="Pfam" id="PF14559">
    <property type="entry name" value="TPR_19"/>
    <property type="match status" value="1"/>
</dbReference>
<protein>
    <submittedName>
        <fullName evidence="1">Hydrolase</fullName>
    </submittedName>
</protein>
<dbReference type="SUPFAM" id="SSF116965">
    <property type="entry name" value="Hypothetical protein MPN330"/>
    <property type="match status" value="1"/>
</dbReference>
<keyword evidence="1" id="KW-0378">Hydrolase</keyword>
<dbReference type="GO" id="GO:0016787">
    <property type="term" value="F:hydrolase activity"/>
    <property type="evidence" value="ECO:0007669"/>
    <property type="project" value="UniProtKB-KW"/>
</dbReference>
<dbReference type="SUPFAM" id="SSF48452">
    <property type="entry name" value="TPR-like"/>
    <property type="match status" value="1"/>
</dbReference>
<dbReference type="Proteomes" id="UP000076226">
    <property type="component" value="Chromosome"/>
</dbReference>
<dbReference type="RefSeq" id="WP_063165100.1">
    <property type="nucleotide sequence ID" value="NZ_CP014342.1"/>
</dbReference>
<organism evidence="1 2">
    <name type="scientific">Geobacillus subterraneus</name>
    <dbReference type="NCBI Taxonomy" id="129338"/>
    <lineage>
        <taxon>Bacteria</taxon>
        <taxon>Bacillati</taxon>
        <taxon>Bacillota</taxon>
        <taxon>Bacilli</taxon>
        <taxon>Bacillales</taxon>
        <taxon>Anoxybacillaceae</taxon>
        <taxon>Geobacillus</taxon>
    </lineage>
</organism>
<evidence type="ECO:0000313" key="2">
    <source>
        <dbReference type="Proteomes" id="UP000076226"/>
    </source>
</evidence>
<dbReference type="EMBL" id="CP014342">
    <property type="protein sequence ID" value="AMX82713.1"/>
    <property type="molecule type" value="Genomic_DNA"/>
</dbReference>
<reference evidence="1 2" key="1">
    <citation type="submission" date="2016-02" db="EMBL/GenBank/DDBJ databases">
        <title>Complete genome sequence of Geobacillus subterraneus KCTC 3922T.</title>
        <authorList>
            <person name="Lee D.-W."/>
            <person name="Lee Y.-J."/>
            <person name="Lee S.-J."/>
            <person name="Park G.-S."/>
            <person name="Lee S.-J."/>
            <person name="Shin J.-H."/>
        </authorList>
    </citation>
    <scope>NUCLEOTIDE SEQUENCE [LARGE SCALE GENOMIC DNA]</scope>
    <source>
        <strain evidence="1 2">KCTC 3922</strain>
    </source>
</reference>
<sequence>MGNGKKGKIIMFPRTKERLIEEAFTALEAKQYKEALRFLRAAEQLGDGSFPIRLGLAVCCYELGDYDEADWRLAALLDEQPNNSELLQMYVALLLQTNRYREAEAAIRSALRRQTLPVSLREQLRQLLRFSEKMNARPLPPAEWKRVKRLLESDDIAEQMQLIKQLEKEDIAPVLSLLKQYLREPKKSPMAKTMLLRLLTVKQIDEAVTVEKFGQRIDVVPSALNEQAETEFASTLLRLLEQRLTAESPSLYETAAEIWLRYAYILYPFPPEPADADVWLAALHWMASRFQGTDADMSTLAARYGVAVAEIAKLCKKLHEIEKLSYL</sequence>
<evidence type="ECO:0000313" key="1">
    <source>
        <dbReference type="EMBL" id="AMX82713.1"/>
    </source>
</evidence>
<gene>
    <name evidence="1" type="ORF">GS3922_02925</name>
</gene>
<keyword evidence="2" id="KW-1185">Reference proteome</keyword>
<accession>A0ABM6A9B7</accession>